<dbReference type="SMART" id="SM00420">
    <property type="entry name" value="HTH_DEOR"/>
    <property type="match status" value="1"/>
</dbReference>
<evidence type="ECO:0000256" key="1">
    <source>
        <dbReference type="ARBA" id="ARBA00023015"/>
    </source>
</evidence>
<feature type="domain" description="HTH deoR-type" evidence="4">
    <location>
        <begin position="3"/>
        <end position="58"/>
    </location>
</feature>
<evidence type="ECO:0000256" key="3">
    <source>
        <dbReference type="ARBA" id="ARBA00023163"/>
    </source>
</evidence>
<dbReference type="PROSITE" id="PS51000">
    <property type="entry name" value="HTH_DEOR_2"/>
    <property type="match status" value="1"/>
</dbReference>
<dbReference type="NCBIfam" id="NF007753">
    <property type="entry name" value="PRK10434.1"/>
    <property type="match status" value="1"/>
</dbReference>
<gene>
    <name evidence="5" type="primary">srlR</name>
    <name evidence="5" type="ordered locus">EAE_01580</name>
</gene>
<dbReference type="PATRIC" id="fig|1028307.3.peg.308"/>
<dbReference type="Proteomes" id="UP000008881">
    <property type="component" value="Chromosome"/>
</dbReference>
<reference evidence="5 6" key="1">
    <citation type="journal article" date="2012" name="J. Bacteriol.">
        <title>Complete genome sequence of Enterobacter aerogenes KCTC 2190.</title>
        <authorList>
            <person name="Shin S.H."/>
            <person name="Kim S."/>
            <person name="Kim J.Y."/>
            <person name="Lee S."/>
            <person name="Um Y."/>
            <person name="Oh M.K."/>
            <person name="Kim Y.R."/>
            <person name="Lee J."/>
            <person name="Yang K.S."/>
        </authorList>
    </citation>
    <scope>NUCLEOTIDE SEQUENCE [LARGE SCALE GENOMIC DNA]</scope>
    <source>
        <strain evidence="5 6">KCTC 2190</strain>
    </source>
</reference>
<protein>
    <submittedName>
        <fullName evidence="5">DNA-binding transcriptional repressor SrlR</fullName>
    </submittedName>
</protein>
<dbReference type="InterPro" id="IPR001034">
    <property type="entry name" value="DeoR_HTH"/>
</dbReference>
<dbReference type="InterPro" id="IPR050313">
    <property type="entry name" value="Carb_Metab_HTH_regulators"/>
</dbReference>
<dbReference type="GO" id="GO:0003677">
    <property type="term" value="F:DNA binding"/>
    <property type="evidence" value="ECO:0007669"/>
    <property type="project" value="UniProtKB-KW"/>
</dbReference>
<organism evidence="5 6">
    <name type="scientific">Klebsiella aerogenes (strain ATCC 13048 / DSM 30053 / CCUG 1429 / JCM 1235 / KCTC 2190 / NBRC 13534 / NCIMB 10102 / NCTC 10006 / CDC 819-56)</name>
    <name type="common">Enterobacter aerogenes</name>
    <dbReference type="NCBI Taxonomy" id="1028307"/>
    <lineage>
        <taxon>Bacteria</taxon>
        <taxon>Pseudomonadati</taxon>
        <taxon>Pseudomonadota</taxon>
        <taxon>Gammaproteobacteria</taxon>
        <taxon>Enterobacterales</taxon>
        <taxon>Enterobacteriaceae</taxon>
        <taxon>Klebsiella/Raoultella group</taxon>
        <taxon>Klebsiella</taxon>
    </lineage>
</organism>
<dbReference type="SMART" id="SM01134">
    <property type="entry name" value="DeoRC"/>
    <property type="match status" value="1"/>
</dbReference>
<proteinExistence type="predicted"/>
<dbReference type="KEGG" id="eae:EAE_01580"/>
<keyword evidence="6" id="KW-1185">Reference proteome</keyword>
<name>A0A0H3FJ04_KLEAK</name>
<dbReference type="RefSeq" id="WP_015703249.1">
    <property type="nucleotide sequence ID" value="NC_015663.1"/>
</dbReference>
<dbReference type="Gene3D" id="1.10.10.10">
    <property type="entry name" value="Winged helix-like DNA-binding domain superfamily/Winged helix DNA-binding domain"/>
    <property type="match status" value="1"/>
</dbReference>
<dbReference type="InterPro" id="IPR036388">
    <property type="entry name" value="WH-like_DNA-bd_sf"/>
</dbReference>
<dbReference type="OrthoDB" id="5685843at2"/>
<dbReference type="GeneID" id="93313446"/>
<evidence type="ECO:0000313" key="6">
    <source>
        <dbReference type="Proteomes" id="UP000008881"/>
    </source>
</evidence>
<dbReference type="InterPro" id="IPR018356">
    <property type="entry name" value="Tscrpt_reg_HTH_DeoR_CS"/>
</dbReference>
<evidence type="ECO:0000256" key="2">
    <source>
        <dbReference type="ARBA" id="ARBA00023125"/>
    </source>
</evidence>
<evidence type="ECO:0000259" key="4">
    <source>
        <dbReference type="PROSITE" id="PS51000"/>
    </source>
</evidence>
<dbReference type="PROSITE" id="PS00894">
    <property type="entry name" value="HTH_DEOR_1"/>
    <property type="match status" value="1"/>
</dbReference>
<evidence type="ECO:0000313" key="5">
    <source>
        <dbReference type="EMBL" id="AEG95251.1"/>
    </source>
</evidence>
<dbReference type="Pfam" id="PF00455">
    <property type="entry name" value="DeoRC"/>
    <property type="match status" value="1"/>
</dbReference>
<accession>A0A0H3FJ04</accession>
<dbReference type="InterPro" id="IPR036390">
    <property type="entry name" value="WH_DNA-bd_sf"/>
</dbReference>
<dbReference type="Gene3D" id="3.40.50.1360">
    <property type="match status" value="1"/>
</dbReference>
<dbReference type="InterPro" id="IPR037171">
    <property type="entry name" value="NagB/RpiA_transferase-like"/>
</dbReference>
<dbReference type="eggNOG" id="COG1349">
    <property type="taxonomic scope" value="Bacteria"/>
</dbReference>
<dbReference type="AlphaFoldDB" id="A0A0H3FJ04"/>
<dbReference type="FunFam" id="3.40.50.1360:FF:000006">
    <property type="entry name" value="Glucitol operon repressor"/>
    <property type="match status" value="1"/>
</dbReference>
<keyword evidence="1" id="KW-0805">Transcription regulation</keyword>
<dbReference type="InterPro" id="IPR014036">
    <property type="entry name" value="DeoR-like_C"/>
</dbReference>
<dbReference type="EMBL" id="CP002824">
    <property type="protein sequence ID" value="AEG95251.1"/>
    <property type="molecule type" value="Genomic_DNA"/>
</dbReference>
<dbReference type="PANTHER" id="PTHR30363">
    <property type="entry name" value="HTH-TYPE TRANSCRIPTIONAL REGULATOR SRLR-RELATED"/>
    <property type="match status" value="1"/>
</dbReference>
<dbReference type="SUPFAM" id="SSF100950">
    <property type="entry name" value="NagB/RpiA/CoA transferase-like"/>
    <property type="match status" value="1"/>
</dbReference>
<keyword evidence="2 5" id="KW-0238">DNA-binding</keyword>
<dbReference type="Pfam" id="PF08220">
    <property type="entry name" value="HTH_DeoR"/>
    <property type="match status" value="1"/>
</dbReference>
<sequence length="257" mass="28292">MKPRQRQAAILEHLQSQGKCSVEELAQHFDTTGTTIRKDLVILENAGTVIRTYGGVVLNKDEADPPIDHKTLINTHKKAQIAEAAVRYIHDGDSLILDAGSTVLQMVPLLSRFNNITVMTNSLHIVNALSELDNEQTILMPGGTFRKKSASFHGQLAENAFEQFSFDKLFMGTDGIDLVAGVTTFNEVYTVSKAMCNAAREVILMADSSKFGRKSPNIVCGLERVDKLITDADIDPEFQRALEAKGIEVIITGEHHE</sequence>
<dbReference type="GO" id="GO:0003700">
    <property type="term" value="F:DNA-binding transcription factor activity"/>
    <property type="evidence" value="ECO:0007669"/>
    <property type="project" value="InterPro"/>
</dbReference>
<dbReference type="PANTHER" id="PTHR30363:SF57">
    <property type="entry name" value="GLUCITOL OPERON REPRESSOR"/>
    <property type="match status" value="1"/>
</dbReference>
<dbReference type="SUPFAM" id="SSF46785">
    <property type="entry name" value="Winged helix' DNA-binding domain"/>
    <property type="match status" value="1"/>
</dbReference>
<keyword evidence="3" id="KW-0804">Transcription</keyword>
<dbReference type="HOGENOM" id="CLU_060699_0_1_6"/>